<protein>
    <recommendedName>
        <fullName evidence="1">ABM domain-containing protein</fullName>
    </recommendedName>
</protein>
<dbReference type="Proteomes" id="UP000219329">
    <property type="component" value="Unassembled WGS sequence"/>
</dbReference>
<dbReference type="InterPro" id="IPR011008">
    <property type="entry name" value="Dimeric_a/b-barrel"/>
</dbReference>
<dbReference type="EMBL" id="NTJZ01000003">
    <property type="protein sequence ID" value="PDH34504.1"/>
    <property type="molecule type" value="Genomic_DNA"/>
</dbReference>
<sequence length="97" mass="11172">MILVNLQLKIKPEVHKEFLEWFHSILPDTRSYQGCSGLYCCSLEGDADAIEVVSKWESKSHYDDYLNWRDESGDLVTLGDFLAADPVFRFLSVNLEL</sequence>
<evidence type="ECO:0000313" key="2">
    <source>
        <dbReference type="EMBL" id="PDH34504.1"/>
    </source>
</evidence>
<comment type="caution">
    <text evidence="2">The sequence shown here is derived from an EMBL/GenBank/DDBJ whole genome shotgun (WGS) entry which is preliminary data.</text>
</comment>
<accession>A0A2A5WE02</accession>
<evidence type="ECO:0000259" key="1">
    <source>
        <dbReference type="PROSITE" id="PS51725"/>
    </source>
</evidence>
<dbReference type="AlphaFoldDB" id="A0A2A5WE02"/>
<gene>
    <name evidence="2" type="ORF">CNF02_03860</name>
</gene>
<dbReference type="Pfam" id="PF03992">
    <property type="entry name" value="ABM"/>
    <property type="match status" value="1"/>
</dbReference>
<evidence type="ECO:0000313" key="3">
    <source>
        <dbReference type="Proteomes" id="UP000219329"/>
    </source>
</evidence>
<dbReference type="InterPro" id="IPR007138">
    <property type="entry name" value="ABM_dom"/>
</dbReference>
<dbReference type="Gene3D" id="3.30.70.100">
    <property type="match status" value="1"/>
</dbReference>
<feature type="domain" description="ABM" evidence="1">
    <location>
        <begin position="2"/>
        <end position="91"/>
    </location>
</feature>
<reference evidence="2 3" key="1">
    <citation type="submission" date="2017-08" db="EMBL/GenBank/DDBJ databases">
        <title>Fine stratification of microbial communities through a metagenomic profile of the photic zone.</title>
        <authorList>
            <person name="Haro-Moreno J.M."/>
            <person name="Lopez-Perez M."/>
            <person name="De La Torre J."/>
            <person name="Picazo A."/>
            <person name="Camacho A."/>
            <person name="Rodriguez-Valera F."/>
        </authorList>
    </citation>
    <scope>NUCLEOTIDE SEQUENCE [LARGE SCALE GENOMIC DNA]</scope>
    <source>
        <strain evidence="2">MED-G28</strain>
    </source>
</reference>
<name>A0A2A5WE02_9GAMM</name>
<proteinExistence type="predicted"/>
<dbReference type="PROSITE" id="PS51725">
    <property type="entry name" value="ABM"/>
    <property type="match status" value="1"/>
</dbReference>
<organism evidence="2 3">
    <name type="scientific">OM182 bacterium MED-G28</name>
    <dbReference type="NCBI Taxonomy" id="1986256"/>
    <lineage>
        <taxon>Bacteria</taxon>
        <taxon>Pseudomonadati</taxon>
        <taxon>Pseudomonadota</taxon>
        <taxon>Gammaproteobacteria</taxon>
        <taxon>OMG group</taxon>
        <taxon>OM182 clade</taxon>
    </lineage>
</organism>
<dbReference type="SUPFAM" id="SSF54909">
    <property type="entry name" value="Dimeric alpha+beta barrel"/>
    <property type="match status" value="1"/>
</dbReference>